<dbReference type="InterPro" id="IPR017896">
    <property type="entry name" value="4Fe4S_Fe-S-bd"/>
</dbReference>
<dbReference type="PANTHER" id="PTHR43687">
    <property type="entry name" value="ADENYLYLSULFATE REDUCTASE, BETA SUBUNIT"/>
    <property type="match status" value="1"/>
</dbReference>
<dbReference type="GO" id="GO:0051539">
    <property type="term" value="F:4 iron, 4 sulfur cluster binding"/>
    <property type="evidence" value="ECO:0007669"/>
    <property type="project" value="UniProtKB-KW"/>
</dbReference>
<keyword evidence="2" id="KW-0479">Metal-binding</keyword>
<dbReference type="PROSITE" id="PS00198">
    <property type="entry name" value="4FE4S_FER_1"/>
    <property type="match status" value="1"/>
</dbReference>
<evidence type="ECO:0000313" key="6">
    <source>
        <dbReference type="EMBL" id="MPN51570.1"/>
    </source>
</evidence>
<feature type="domain" description="4Fe-4S ferredoxin-type" evidence="5">
    <location>
        <begin position="4"/>
        <end position="33"/>
    </location>
</feature>
<proteinExistence type="predicted"/>
<evidence type="ECO:0000256" key="1">
    <source>
        <dbReference type="ARBA" id="ARBA00022485"/>
    </source>
</evidence>
<evidence type="ECO:0000256" key="4">
    <source>
        <dbReference type="ARBA" id="ARBA00023014"/>
    </source>
</evidence>
<keyword evidence="1" id="KW-0004">4Fe-4S</keyword>
<sequence>MSRFAVKVHLPWCKSCAICVEACPRKVFELKPDGAWAARPEDCVGCLQCQLKCPDFAITVEEAPHEN</sequence>
<evidence type="ECO:0000256" key="3">
    <source>
        <dbReference type="ARBA" id="ARBA00023004"/>
    </source>
</evidence>
<accession>A0A645IKD4</accession>
<protein>
    <recommendedName>
        <fullName evidence="5">4Fe-4S ferredoxin-type domain-containing protein</fullName>
    </recommendedName>
</protein>
<reference evidence="6" key="1">
    <citation type="submission" date="2019-08" db="EMBL/GenBank/DDBJ databases">
        <authorList>
            <person name="Kucharzyk K."/>
            <person name="Murdoch R.W."/>
            <person name="Higgins S."/>
            <person name="Loffler F."/>
        </authorList>
    </citation>
    <scope>NUCLEOTIDE SEQUENCE</scope>
</reference>
<keyword evidence="3" id="KW-0408">Iron</keyword>
<feature type="domain" description="4Fe-4S ferredoxin-type" evidence="5">
    <location>
        <begin position="34"/>
        <end position="63"/>
    </location>
</feature>
<dbReference type="GO" id="GO:0046872">
    <property type="term" value="F:metal ion binding"/>
    <property type="evidence" value="ECO:0007669"/>
    <property type="project" value="UniProtKB-KW"/>
</dbReference>
<dbReference type="PANTHER" id="PTHR43687:SF4">
    <property type="entry name" value="BLR5484 PROTEIN"/>
    <property type="match status" value="1"/>
</dbReference>
<dbReference type="AlphaFoldDB" id="A0A645IKD4"/>
<dbReference type="EMBL" id="VSSQ01116800">
    <property type="protein sequence ID" value="MPN51570.1"/>
    <property type="molecule type" value="Genomic_DNA"/>
</dbReference>
<name>A0A645IKD4_9ZZZZ</name>
<evidence type="ECO:0000256" key="2">
    <source>
        <dbReference type="ARBA" id="ARBA00022723"/>
    </source>
</evidence>
<evidence type="ECO:0000259" key="5">
    <source>
        <dbReference type="PROSITE" id="PS51379"/>
    </source>
</evidence>
<dbReference type="Pfam" id="PF12838">
    <property type="entry name" value="Fer4_7"/>
    <property type="match status" value="1"/>
</dbReference>
<dbReference type="SUPFAM" id="SSF54862">
    <property type="entry name" value="4Fe-4S ferredoxins"/>
    <property type="match status" value="1"/>
</dbReference>
<gene>
    <name evidence="6" type="ORF">SDC9_199218</name>
</gene>
<dbReference type="Gene3D" id="3.30.70.20">
    <property type="match status" value="1"/>
</dbReference>
<dbReference type="InterPro" id="IPR050572">
    <property type="entry name" value="Fe-S_Ferredoxin"/>
</dbReference>
<comment type="caution">
    <text evidence="6">The sequence shown here is derived from an EMBL/GenBank/DDBJ whole genome shotgun (WGS) entry which is preliminary data.</text>
</comment>
<keyword evidence="4" id="KW-0411">Iron-sulfur</keyword>
<dbReference type="PROSITE" id="PS51379">
    <property type="entry name" value="4FE4S_FER_2"/>
    <property type="match status" value="2"/>
</dbReference>
<organism evidence="6">
    <name type="scientific">bioreactor metagenome</name>
    <dbReference type="NCBI Taxonomy" id="1076179"/>
    <lineage>
        <taxon>unclassified sequences</taxon>
        <taxon>metagenomes</taxon>
        <taxon>ecological metagenomes</taxon>
    </lineage>
</organism>
<dbReference type="InterPro" id="IPR017900">
    <property type="entry name" value="4Fe4S_Fe_S_CS"/>
</dbReference>